<dbReference type="Proteomes" id="UP000032430">
    <property type="component" value="Chromosome I"/>
</dbReference>
<dbReference type="HOGENOM" id="CLU_2973918_0_0_6"/>
<keyword evidence="2" id="KW-1185">Reference proteome</keyword>
<reference evidence="2" key="1">
    <citation type="submission" date="2014-09" db="EMBL/GenBank/DDBJ databases">
        <authorList>
            <person name="Gomez-Valero L."/>
        </authorList>
    </citation>
    <scope>NUCLEOTIDE SEQUENCE [LARGE SCALE GENOMIC DNA]</scope>
    <source>
        <strain evidence="2">ATCC700992</strain>
    </source>
</reference>
<dbReference type="KEGG" id="lfa:LFA_4004"/>
<dbReference type="EMBL" id="LN614827">
    <property type="protein sequence ID" value="CEG56058.1"/>
    <property type="molecule type" value="Genomic_DNA"/>
</dbReference>
<evidence type="ECO:0000313" key="1">
    <source>
        <dbReference type="EMBL" id="CEG56058.1"/>
    </source>
</evidence>
<name>A0A098G0R8_9GAMM</name>
<gene>
    <name evidence="1" type="ORF">LFA_4004</name>
</gene>
<sequence>MERSCVDRVLKDLTICGNKPIKEVMKAIVPENIAMVTFSSAQINEFRFKGWLILSAKC</sequence>
<proteinExistence type="predicted"/>
<protein>
    <submittedName>
        <fullName evidence="1">Uncharacterized protein</fullName>
    </submittedName>
</protein>
<dbReference type="AlphaFoldDB" id="A0A098G0R8"/>
<organism evidence="1 2">
    <name type="scientific">Legionella fallonii LLAP-10</name>
    <dbReference type="NCBI Taxonomy" id="1212491"/>
    <lineage>
        <taxon>Bacteria</taxon>
        <taxon>Pseudomonadati</taxon>
        <taxon>Pseudomonadota</taxon>
        <taxon>Gammaproteobacteria</taxon>
        <taxon>Legionellales</taxon>
        <taxon>Legionellaceae</taxon>
        <taxon>Legionella</taxon>
    </lineage>
</organism>
<accession>A0A098G0R8</accession>
<evidence type="ECO:0000313" key="2">
    <source>
        <dbReference type="Proteomes" id="UP000032430"/>
    </source>
</evidence>